<reference evidence="2 3" key="1">
    <citation type="submission" date="2023-06" db="EMBL/GenBank/DDBJ databases">
        <title>Pelomonas sp. PFR6 16S ribosomal RNA gene Genome sequencing and assembly.</title>
        <authorList>
            <person name="Woo H."/>
        </authorList>
    </citation>
    <scope>NUCLEOTIDE SEQUENCE [LARGE SCALE GENOMIC DNA]</scope>
    <source>
        <strain evidence="2 3">PFR6</strain>
    </source>
</reference>
<proteinExistence type="predicted"/>
<sequence>MPMPSRFFRIAGVLMLLAAAALLFLLFEPPADEAAPPPRAEPPSAAPVATVSPFGAGATVPGPEAMPAQPPVAPSASQPSLSYAELKQLIDEQAQKPDPDGELGRMAAALIFSDALLRLRQLYAEGGDPAEMQALARLIDERLPQQLGQIDATEADRVKALLLELLEPDPQRRQAAWLGWRAARAGASRPQR</sequence>
<dbReference type="EMBL" id="JAUHHC010000005">
    <property type="protein sequence ID" value="MDN3922114.1"/>
    <property type="molecule type" value="Genomic_DNA"/>
</dbReference>
<protein>
    <submittedName>
        <fullName evidence="2">Uncharacterized protein</fullName>
    </submittedName>
</protein>
<gene>
    <name evidence="2" type="ORF">QWJ38_17625</name>
</gene>
<evidence type="ECO:0000313" key="2">
    <source>
        <dbReference type="EMBL" id="MDN3922114.1"/>
    </source>
</evidence>
<dbReference type="Proteomes" id="UP001228044">
    <property type="component" value="Unassembled WGS sequence"/>
</dbReference>
<comment type="caution">
    <text evidence="2">The sequence shown here is derived from an EMBL/GenBank/DDBJ whole genome shotgun (WGS) entry which is preliminary data.</text>
</comment>
<organism evidence="2 3">
    <name type="scientific">Roseateles violae</name>
    <dbReference type="NCBI Taxonomy" id="3058042"/>
    <lineage>
        <taxon>Bacteria</taxon>
        <taxon>Pseudomonadati</taxon>
        <taxon>Pseudomonadota</taxon>
        <taxon>Betaproteobacteria</taxon>
        <taxon>Burkholderiales</taxon>
        <taxon>Sphaerotilaceae</taxon>
        <taxon>Roseateles</taxon>
    </lineage>
</organism>
<keyword evidence="3" id="KW-1185">Reference proteome</keyword>
<feature type="region of interest" description="Disordered" evidence="1">
    <location>
        <begin position="34"/>
        <end position="78"/>
    </location>
</feature>
<evidence type="ECO:0000256" key="1">
    <source>
        <dbReference type="SAM" id="MobiDB-lite"/>
    </source>
</evidence>
<accession>A0ABT8DXN2</accession>
<dbReference type="RefSeq" id="WP_290360430.1">
    <property type="nucleotide sequence ID" value="NZ_JAUHHC010000005.1"/>
</dbReference>
<evidence type="ECO:0000313" key="3">
    <source>
        <dbReference type="Proteomes" id="UP001228044"/>
    </source>
</evidence>
<name>A0ABT8DXN2_9BURK</name>
<feature type="compositionally biased region" description="Pro residues" evidence="1">
    <location>
        <begin position="35"/>
        <end position="45"/>
    </location>
</feature>